<dbReference type="PANTHER" id="PTHR35801">
    <property type="entry name" value="PHOSPHOSERINE PHOSPHATASE RSBX"/>
    <property type="match status" value="1"/>
</dbReference>
<dbReference type="Gene3D" id="3.30.565.10">
    <property type="entry name" value="Histidine kinase-like ATPase, C-terminal domain"/>
    <property type="match status" value="1"/>
</dbReference>
<dbReference type="SUPFAM" id="SSF55874">
    <property type="entry name" value="ATPase domain of HSP90 chaperone/DNA topoisomerase II/histidine kinase"/>
    <property type="match status" value="1"/>
</dbReference>
<dbReference type="STRING" id="29529.SAMN04488122_2447"/>
<evidence type="ECO:0000259" key="1">
    <source>
        <dbReference type="Pfam" id="PF07228"/>
    </source>
</evidence>
<dbReference type="InterPro" id="IPR003594">
    <property type="entry name" value="HATPase_dom"/>
</dbReference>
<protein>
    <submittedName>
        <fullName evidence="3">Anti-sigma regulatory factor (Ser/Thr protein kinase)</fullName>
    </submittedName>
</protein>
<evidence type="ECO:0000259" key="2">
    <source>
        <dbReference type="Pfam" id="PF13581"/>
    </source>
</evidence>
<accession>A0A1I0R838</accession>
<dbReference type="Pfam" id="PF13581">
    <property type="entry name" value="HATPase_c_2"/>
    <property type="match status" value="1"/>
</dbReference>
<dbReference type="OrthoDB" id="479131at2"/>
<dbReference type="PANTHER" id="PTHR35801:SF1">
    <property type="entry name" value="PHOSPHOSERINE PHOSPHATASE RSBX"/>
    <property type="match status" value="1"/>
</dbReference>
<organism evidence="3 4">
    <name type="scientific">Chitinophaga arvensicola</name>
    <dbReference type="NCBI Taxonomy" id="29529"/>
    <lineage>
        <taxon>Bacteria</taxon>
        <taxon>Pseudomonadati</taxon>
        <taxon>Bacteroidota</taxon>
        <taxon>Chitinophagia</taxon>
        <taxon>Chitinophagales</taxon>
        <taxon>Chitinophagaceae</taxon>
        <taxon>Chitinophaga</taxon>
    </lineage>
</organism>
<dbReference type="RefSeq" id="WP_089895017.1">
    <property type="nucleotide sequence ID" value="NZ_FOJG01000001.1"/>
</dbReference>
<dbReference type="SUPFAM" id="SSF81606">
    <property type="entry name" value="PP2C-like"/>
    <property type="match status" value="1"/>
</dbReference>
<dbReference type="GO" id="GO:0016301">
    <property type="term" value="F:kinase activity"/>
    <property type="evidence" value="ECO:0007669"/>
    <property type="project" value="UniProtKB-KW"/>
</dbReference>
<sequence>MDKNIHLRFKANDRSYYAILKKEIHALARRANFSDTRMGEIDIVVAEMASNLSKHAKGGEILASITTGVHGECMEVICADDGPGIPDLNRMLTDGISTKKTLGQGLGAMKRLAHDFHVYTRKETGTMILCRIYKTPPPDYTKPEVAEIKAILIPKPGLDICGDGFYYDISPKFIRLFLGDGLGHGIEANKAVVAAGQAFESCTESSPKEIIRYINTEVKRTRGLVGTVAVFDREQKVWRICGVGNINTKIIGNTSNKTYMPYNGIIGLNVPNSLNVQEIPHENGQHIVLCSDGIKSRWDLVKHPGILRYDLTIAANTIIKEFSRNTDDMSVAICRIN</sequence>
<dbReference type="Pfam" id="PF07228">
    <property type="entry name" value="SpoIIE"/>
    <property type="match status" value="1"/>
</dbReference>
<gene>
    <name evidence="3" type="ORF">SAMN04488122_2447</name>
</gene>
<reference evidence="4" key="1">
    <citation type="submission" date="2016-10" db="EMBL/GenBank/DDBJ databases">
        <authorList>
            <person name="Varghese N."/>
            <person name="Submissions S."/>
        </authorList>
    </citation>
    <scope>NUCLEOTIDE SEQUENCE [LARGE SCALE GENOMIC DNA]</scope>
    <source>
        <strain evidence="4">DSM 3695</strain>
    </source>
</reference>
<name>A0A1I0R838_9BACT</name>
<dbReference type="InterPro" id="IPR001932">
    <property type="entry name" value="PPM-type_phosphatase-like_dom"/>
</dbReference>
<keyword evidence="3" id="KW-0418">Kinase</keyword>
<keyword evidence="4" id="KW-1185">Reference proteome</keyword>
<dbReference type="Gene3D" id="3.60.40.10">
    <property type="entry name" value="PPM-type phosphatase domain"/>
    <property type="match status" value="1"/>
</dbReference>
<evidence type="ECO:0000313" key="4">
    <source>
        <dbReference type="Proteomes" id="UP000199310"/>
    </source>
</evidence>
<dbReference type="EMBL" id="FOJG01000001">
    <property type="protein sequence ID" value="SEW36940.1"/>
    <property type="molecule type" value="Genomic_DNA"/>
</dbReference>
<feature type="domain" description="Histidine kinase/HSP90-like ATPase" evidence="2">
    <location>
        <begin position="16"/>
        <end position="129"/>
    </location>
</feature>
<dbReference type="InterPro" id="IPR036457">
    <property type="entry name" value="PPM-type-like_dom_sf"/>
</dbReference>
<keyword evidence="3" id="KW-0808">Transferase</keyword>
<evidence type="ECO:0000313" key="3">
    <source>
        <dbReference type="EMBL" id="SEW36940.1"/>
    </source>
</evidence>
<proteinExistence type="predicted"/>
<dbReference type="AlphaFoldDB" id="A0A1I0R838"/>
<dbReference type="Proteomes" id="UP000199310">
    <property type="component" value="Unassembled WGS sequence"/>
</dbReference>
<dbReference type="InterPro" id="IPR039248">
    <property type="entry name" value="Ptase_RsbX"/>
</dbReference>
<dbReference type="InterPro" id="IPR036890">
    <property type="entry name" value="HATPase_C_sf"/>
</dbReference>
<feature type="domain" description="PPM-type phosphatase" evidence="1">
    <location>
        <begin position="174"/>
        <end position="294"/>
    </location>
</feature>